<accession>A0A7M7RBZ8</accession>
<evidence type="ECO:0000256" key="1">
    <source>
        <dbReference type="SAM" id="MobiDB-lite"/>
    </source>
</evidence>
<evidence type="ECO:0000259" key="3">
    <source>
        <dbReference type="Pfam" id="PF16977"/>
    </source>
</evidence>
<protein>
    <recommendedName>
        <fullName evidence="3">Apextrin C-terminal domain-containing protein</fullName>
    </recommendedName>
</protein>
<dbReference type="AlphaFoldDB" id="A0A7M7RBZ8"/>
<feature type="domain" description="Apextrin C-terminal" evidence="3">
    <location>
        <begin position="29"/>
        <end position="227"/>
    </location>
</feature>
<dbReference type="OMA" id="HTTINYC"/>
<name>A0A7M7RBZ8_STRPU</name>
<dbReference type="InterPro" id="IPR031569">
    <property type="entry name" value="ApeC"/>
</dbReference>
<organism evidence="4 5">
    <name type="scientific">Strongylocentrotus purpuratus</name>
    <name type="common">Purple sea urchin</name>
    <dbReference type="NCBI Taxonomy" id="7668"/>
    <lineage>
        <taxon>Eukaryota</taxon>
        <taxon>Metazoa</taxon>
        <taxon>Echinodermata</taxon>
        <taxon>Eleutherozoa</taxon>
        <taxon>Echinozoa</taxon>
        <taxon>Echinoidea</taxon>
        <taxon>Euechinoidea</taxon>
        <taxon>Echinacea</taxon>
        <taxon>Camarodonta</taxon>
        <taxon>Echinidea</taxon>
        <taxon>Strongylocentrotidae</taxon>
        <taxon>Strongylocentrotus</taxon>
    </lineage>
</organism>
<dbReference type="PANTHER" id="PTHR19324:SF33">
    <property type="entry name" value="MUCIN-5AC"/>
    <property type="match status" value="1"/>
</dbReference>
<dbReference type="PANTHER" id="PTHR19324">
    <property type="entry name" value="PERFORIN-LIKE PROTEIN 1"/>
    <property type="match status" value="1"/>
</dbReference>
<feature type="signal peptide" evidence="2">
    <location>
        <begin position="1"/>
        <end position="25"/>
    </location>
</feature>
<dbReference type="KEGG" id="spu:581886"/>
<reference evidence="5" key="1">
    <citation type="submission" date="2015-02" db="EMBL/GenBank/DDBJ databases">
        <title>Genome sequencing for Strongylocentrotus purpuratus.</title>
        <authorList>
            <person name="Murali S."/>
            <person name="Liu Y."/>
            <person name="Vee V."/>
            <person name="English A."/>
            <person name="Wang M."/>
            <person name="Skinner E."/>
            <person name="Han Y."/>
            <person name="Muzny D.M."/>
            <person name="Worley K.C."/>
            <person name="Gibbs R.A."/>
        </authorList>
    </citation>
    <scope>NUCLEOTIDE SEQUENCE</scope>
</reference>
<keyword evidence="5" id="KW-1185">Reference proteome</keyword>
<dbReference type="EnsemblMetazoa" id="XM_781864">
    <property type="protein sequence ID" value="XP_786957"/>
    <property type="gene ID" value="LOC581886"/>
</dbReference>
<dbReference type="OrthoDB" id="5954510at2759"/>
<evidence type="ECO:0000313" key="5">
    <source>
        <dbReference type="Proteomes" id="UP000007110"/>
    </source>
</evidence>
<feature type="domain" description="Apextrin C-terminal" evidence="3">
    <location>
        <begin position="235"/>
        <end position="440"/>
    </location>
</feature>
<evidence type="ECO:0000313" key="4">
    <source>
        <dbReference type="EnsemblMetazoa" id="XP_786957"/>
    </source>
</evidence>
<feature type="chain" id="PRO_5029671937" description="Apextrin C-terminal domain-containing protein" evidence="2">
    <location>
        <begin position="26"/>
        <end position="443"/>
    </location>
</feature>
<dbReference type="Pfam" id="PF16977">
    <property type="entry name" value="ApeC"/>
    <property type="match status" value="2"/>
</dbReference>
<dbReference type="InParanoid" id="A0A7M7RBZ8"/>
<proteinExistence type="predicted"/>
<evidence type="ECO:0000256" key="2">
    <source>
        <dbReference type="SAM" id="SignalP"/>
    </source>
</evidence>
<feature type="region of interest" description="Disordered" evidence="1">
    <location>
        <begin position="407"/>
        <end position="428"/>
    </location>
</feature>
<dbReference type="GeneID" id="581886"/>
<dbReference type="RefSeq" id="XP_786957.3">
    <property type="nucleotide sequence ID" value="XM_781864.5"/>
</dbReference>
<sequence>MFVGKTVPNLLKVVLVIHAVLRCSAQIAWPVGTYGLPKPNSGCPTGWSEGYRYHDTEDDNPGNQWSDPLDLDGTWGQANMEYNFCMKTQSSLDGEAWPAGSYCIYKKGDCPSGFQSGSIRWDDEDSANINREGGTKPDGTYDHNTIIFFCCRNDDVTSQAISLPRADRFMLLSRFDSCQQVRGMTVTKEWFRWDNEDSNNGDSQTDVHPYEGIQSGGENVRLNFCFYAPDISQSWPDGTYGLPKSLAGCPSGWEEGYRYHDTEDSGSNNQWSDPLHLAGTWDLNNMRNEFCMKTVADFAGPSGADWPQGNYCIYRWDGSCPSGFVTDQDTYIYWDDEDSSNANSFGGVLPDGVYNGNTRMQFCCREDGVTSLGMSLPTDNTFYLFASSTTCQEVAGMTVTPEWFRWDNEDSSNADSQSEEHPCEGIESSGENVRLTLCYYVPQ</sequence>
<keyword evidence="2" id="KW-0732">Signal</keyword>
<reference evidence="4" key="2">
    <citation type="submission" date="2021-01" db="UniProtKB">
        <authorList>
            <consortium name="EnsemblMetazoa"/>
        </authorList>
    </citation>
    <scope>IDENTIFICATION</scope>
</reference>
<dbReference type="Proteomes" id="UP000007110">
    <property type="component" value="Unassembled WGS sequence"/>
</dbReference>